<proteinExistence type="predicted"/>
<accession>A0A167C7W4</accession>
<dbReference type="STRING" id="1573173.A0A167C7W4"/>
<dbReference type="Proteomes" id="UP000076584">
    <property type="component" value="Unassembled WGS sequence"/>
</dbReference>
<comment type="caution">
    <text evidence="2">The sequence shown here is derived from an EMBL/GenBank/DDBJ whole genome shotgun (WGS) entry which is preliminary data.</text>
</comment>
<feature type="compositionally biased region" description="Low complexity" evidence="1">
    <location>
        <begin position="10"/>
        <end position="21"/>
    </location>
</feature>
<feature type="compositionally biased region" description="Polar residues" evidence="1">
    <location>
        <begin position="24"/>
        <end position="40"/>
    </location>
</feature>
<keyword evidence="3" id="KW-1185">Reference proteome</keyword>
<protein>
    <submittedName>
        <fullName evidence="2">Uncharacterized protein</fullName>
    </submittedName>
</protein>
<organism evidence="2 3">
    <name type="scientific">Colletotrichum incanum</name>
    <name type="common">Soybean anthracnose fungus</name>
    <dbReference type="NCBI Taxonomy" id="1573173"/>
    <lineage>
        <taxon>Eukaryota</taxon>
        <taxon>Fungi</taxon>
        <taxon>Dikarya</taxon>
        <taxon>Ascomycota</taxon>
        <taxon>Pezizomycotina</taxon>
        <taxon>Sordariomycetes</taxon>
        <taxon>Hypocreomycetidae</taxon>
        <taxon>Glomerellales</taxon>
        <taxon>Glomerellaceae</taxon>
        <taxon>Colletotrichum</taxon>
        <taxon>Colletotrichum spaethianum species complex</taxon>
    </lineage>
</organism>
<evidence type="ECO:0000313" key="3">
    <source>
        <dbReference type="Proteomes" id="UP000076584"/>
    </source>
</evidence>
<evidence type="ECO:0000313" key="2">
    <source>
        <dbReference type="EMBL" id="KZL82246.1"/>
    </source>
</evidence>
<gene>
    <name evidence="2" type="ORF">CI238_08503</name>
</gene>
<dbReference type="AlphaFoldDB" id="A0A167C7W4"/>
<evidence type="ECO:0000256" key="1">
    <source>
        <dbReference type="SAM" id="MobiDB-lite"/>
    </source>
</evidence>
<feature type="region of interest" description="Disordered" evidence="1">
    <location>
        <begin position="1"/>
        <end position="44"/>
    </location>
</feature>
<reference evidence="2 3" key="1">
    <citation type="submission" date="2015-06" db="EMBL/GenBank/DDBJ databases">
        <title>Survival trade-offs in plant roots during colonization by closely related pathogenic and mutualistic fungi.</title>
        <authorList>
            <person name="Hacquard S."/>
            <person name="Kracher B."/>
            <person name="Hiruma K."/>
            <person name="Weinman A."/>
            <person name="Muench P."/>
            <person name="Garrido Oter R."/>
            <person name="Ver Loren van Themaat E."/>
            <person name="Dallerey J.-F."/>
            <person name="Damm U."/>
            <person name="Henrissat B."/>
            <person name="Lespinet O."/>
            <person name="Thon M."/>
            <person name="Kemen E."/>
            <person name="McHardy A.C."/>
            <person name="Schulze-Lefert P."/>
            <person name="O'Connell R.J."/>
        </authorList>
    </citation>
    <scope>NUCLEOTIDE SEQUENCE [LARGE SCALE GENOMIC DNA]</scope>
    <source>
        <strain evidence="2 3">MAFF 238704</strain>
    </source>
</reference>
<sequence>MPQTNPLPSPSTETSSSPNGPVACSNSTQETVSQTTSFSSFPVEEMSLDTQGRVVGMGPNYDFNAMRPGLPAAATMDKQSRTIFRQHYIRLDTYPDGLVDPAYAGGVREPIIDYIYLNPNIDEISMGYQTVPPVINDQADQKSICAPDLGDQNNAMVKKVRVIDGDWVRSSGFHDAESFWNQLDDEVSVLYLNFYMYPNLQTVWVTLFGLYEAFMPAGMPDNFAVRYFTEDDTVCIAEREKDEFEKNYRYTNAANRRESRNLFVRIDISHAADNHCGEKHKEVEWMPVPTKNEIESEDAWLDSPEFYRRLVWEMVQTTVEERLWKRRVLSTLTVVGNLRLLSTPTTN</sequence>
<name>A0A167C7W4_COLIC</name>
<dbReference type="EMBL" id="LFIW01001475">
    <property type="protein sequence ID" value="KZL82246.1"/>
    <property type="molecule type" value="Genomic_DNA"/>
</dbReference>